<dbReference type="PRINTS" id="PR00457">
    <property type="entry name" value="ANPEROXIDASE"/>
</dbReference>
<keyword evidence="3" id="KW-0575">Peroxidase</keyword>
<gene>
    <name evidence="11" type="ORF">MELIAE_LOCUS5208</name>
</gene>
<dbReference type="GO" id="GO:0022412">
    <property type="term" value="P:cellular process involved in reproduction in multicellular organism"/>
    <property type="evidence" value="ECO:0007669"/>
    <property type="project" value="UniProtKB-ARBA"/>
</dbReference>
<comment type="subcellular location">
    <subcellularLocation>
        <location evidence="1">Secreted</location>
    </subcellularLocation>
</comment>
<keyword evidence="7 9" id="KW-0408">Iron</keyword>
<dbReference type="FunFam" id="1.10.640.10:FF:000003">
    <property type="entry name" value="chorion peroxidase"/>
    <property type="match status" value="1"/>
</dbReference>
<keyword evidence="9" id="KW-0479">Metal-binding</keyword>
<dbReference type="GO" id="GO:0046872">
    <property type="term" value="F:metal ion binding"/>
    <property type="evidence" value="ECO:0007669"/>
    <property type="project" value="UniProtKB-KW"/>
</dbReference>
<evidence type="ECO:0000256" key="6">
    <source>
        <dbReference type="ARBA" id="ARBA00023002"/>
    </source>
</evidence>
<dbReference type="CDD" id="cd09823">
    <property type="entry name" value="peroxinectin_like"/>
    <property type="match status" value="1"/>
</dbReference>
<keyword evidence="12" id="KW-1185">Reference proteome</keyword>
<dbReference type="SUPFAM" id="SSF48113">
    <property type="entry name" value="Heme-dependent peroxidases"/>
    <property type="match status" value="1"/>
</dbReference>
<evidence type="ECO:0000256" key="8">
    <source>
        <dbReference type="ARBA" id="ARBA00023180"/>
    </source>
</evidence>
<dbReference type="Gene3D" id="1.10.640.10">
    <property type="entry name" value="Haem peroxidase domain superfamily, animal type"/>
    <property type="match status" value="1"/>
</dbReference>
<dbReference type="InterPro" id="IPR019791">
    <property type="entry name" value="Haem_peroxidase_animal"/>
</dbReference>
<dbReference type="PROSITE" id="PS50292">
    <property type="entry name" value="PEROXIDASE_3"/>
    <property type="match status" value="1"/>
</dbReference>
<dbReference type="InterPro" id="IPR037120">
    <property type="entry name" value="Haem_peroxidase_sf_animal"/>
</dbReference>
<evidence type="ECO:0000256" key="1">
    <source>
        <dbReference type="ARBA" id="ARBA00004613"/>
    </source>
</evidence>
<accession>A0A9P0B257</accession>
<dbReference type="OrthoDB" id="823504at2759"/>
<evidence type="ECO:0000256" key="5">
    <source>
        <dbReference type="ARBA" id="ARBA00022729"/>
    </source>
</evidence>
<dbReference type="PANTHER" id="PTHR11475">
    <property type="entry name" value="OXIDASE/PEROXIDASE"/>
    <property type="match status" value="1"/>
</dbReference>
<dbReference type="GO" id="GO:0006979">
    <property type="term" value="P:response to oxidative stress"/>
    <property type="evidence" value="ECO:0007669"/>
    <property type="project" value="InterPro"/>
</dbReference>
<sequence length="802" mass="90714">MNQKEALKTLLILLASLSWFAVARHASSHLTHDKNTEEYNDKSHIHTPKDIKPHTDICNEPAVCVPHVSCPAHVRKDNKTSCKAIGGRKGVCCTSGRNLTETFHEKGRHHVQNLDKVTLNFIAHHSQSEMAFLRTKETHLLARENNVLRQGSASYSHTFRNSRAFDATDLSNVFDVANKALEIAFATKAFKHRQGITNQQLELGMIQQDLKLSSLSEFCGRRPFCPPVLEKFRRIDGTCNNLKNSAWGGPFTPYARLLPPSYEDGIWAPRLSARSHEELTTPRLISTTLFPDEDIPNTGYTLLLAQFGQFLSHDITHSMDTSFGNGSAISCCQPEGAGALPHEMRHYACMPIQIPNKDKFYGVFNQRCMNFVRSLLAPREDCTLGYAQQMNKITHFIDCSSIYGSTPEQTGELRSFEDGKLIVFNDFGRSLLPLSKDPEACLTMEQGSACFQAGDTRSNQMISLVALHTIFHREHNRVAEGLQKLNPLWSDESLFLESRRIVIAEMQTIIFKEWVPAVIGDLAMEEFQLKLEEGSEYAYDYDMHIEPSITNEFATAALRFGHSAVDGLIKLYGPKKMEEMISIPEIMFHPARLRKRLFLDEILSSLTTEPIQEVDHSFSEGLTRYMFRGGNPFGVDLAALNIQRGRDHGLRPYNDYRELTGQPRIKSFKEFRPDMAEKLSKVYESVDDLDLWVGGLLEPKAPGSLVGYTFRDIIADQFSRLKKGDKYFFENDPSINPGYFTPDQLREIRKASMSRIICDNSDGILLGRQAINAFRQPGVPGNEFADCDGASIPRVDLRYWKH</sequence>
<evidence type="ECO:0000256" key="10">
    <source>
        <dbReference type="SAM" id="SignalP"/>
    </source>
</evidence>
<evidence type="ECO:0000256" key="3">
    <source>
        <dbReference type="ARBA" id="ARBA00022559"/>
    </source>
</evidence>
<dbReference type="InterPro" id="IPR010255">
    <property type="entry name" value="Haem_peroxidase_sf"/>
</dbReference>
<protein>
    <recommendedName>
        <fullName evidence="13">Chorion peroxidase</fullName>
    </recommendedName>
</protein>
<keyword evidence="5 10" id="KW-0732">Signal</keyword>
<dbReference type="Proteomes" id="UP001154078">
    <property type="component" value="Chromosome 3"/>
</dbReference>
<dbReference type="GO" id="GO:0004601">
    <property type="term" value="F:peroxidase activity"/>
    <property type="evidence" value="ECO:0007669"/>
    <property type="project" value="UniProtKB-KW"/>
</dbReference>
<feature type="chain" id="PRO_5040389428" description="Chorion peroxidase" evidence="10">
    <location>
        <begin position="26"/>
        <end position="802"/>
    </location>
</feature>
<dbReference type="EMBL" id="OV121134">
    <property type="protein sequence ID" value="CAH0553119.1"/>
    <property type="molecule type" value="Genomic_DNA"/>
</dbReference>
<dbReference type="GO" id="GO:0020037">
    <property type="term" value="F:heme binding"/>
    <property type="evidence" value="ECO:0007669"/>
    <property type="project" value="InterPro"/>
</dbReference>
<evidence type="ECO:0000256" key="4">
    <source>
        <dbReference type="ARBA" id="ARBA00022617"/>
    </source>
</evidence>
<dbReference type="GO" id="GO:0005576">
    <property type="term" value="C:extracellular region"/>
    <property type="evidence" value="ECO:0007669"/>
    <property type="project" value="UniProtKB-SubCell"/>
</dbReference>
<dbReference type="AlphaFoldDB" id="A0A9P0B257"/>
<keyword evidence="4 9" id="KW-0349">Heme</keyword>
<evidence type="ECO:0000256" key="7">
    <source>
        <dbReference type="ARBA" id="ARBA00023004"/>
    </source>
</evidence>
<keyword evidence="6" id="KW-0560">Oxidoreductase</keyword>
<evidence type="ECO:0000313" key="12">
    <source>
        <dbReference type="Proteomes" id="UP001154078"/>
    </source>
</evidence>
<dbReference type="Pfam" id="PF03098">
    <property type="entry name" value="An_peroxidase"/>
    <property type="match status" value="1"/>
</dbReference>
<keyword evidence="8" id="KW-0325">Glycoprotein</keyword>
<feature type="binding site" description="axial binding residue" evidence="9">
    <location>
        <position position="562"/>
    </location>
    <ligand>
        <name>heme b</name>
        <dbReference type="ChEBI" id="CHEBI:60344"/>
    </ligand>
    <ligandPart>
        <name>Fe</name>
        <dbReference type="ChEBI" id="CHEBI:18248"/>
    </ligandPart>
</feature>
<evidence type="ECO:0008006" key="13">
    <source>
        <dbReference type="Google" id="ProtNLM"/>
    </source>
</evidence>
<dbReference type="PANTHER" id="PTHR11475:SF4">
    <property type="entry name" value="CHORION PEROXIDASE"/>
    <property type="match status" value="1"/>
</dbReference>
<evidence type="ECO:0000256" key="9">
    <source>
        <dbReference type="PIRSR" id="PIRSR619791-2"/>
    </source>
</evidence>
<feature type="signal peptide" evidence="10">
    <location>
        <begin position="1"/>
        <end position="25"/>
    </location>
</feature>
<reference evidence="11" key="1">
    <citation type="submission" date="2021-12" db="EMBL/GenBank/DDBJ databases">
        <authorList>
            <person name="King R."/>
        </authorList>
    </citation>
    <scope>NUCLEOTIDE SEQUENCE</scope>
</reference>
<keyword evidence="2" id="KW-0964">Secreted</keyword>
<name>A0A9P0B257_BRAAE</name>
<evidence type="ECO:0000256" key="2">
    <source>
        <dbReference type="ARBA" id="ARBA00022525"/>
    </source>
</evidence>
<proteinExistence type="predicted"/>
<organism evidence="11 12">
    <name type="scientific">Brassicogethes aeneus</name>
    <name type="common">Rape pollen beetle</name>
    <name type="synonym">Meligethes aeneus</name>
    <dbReference type="NCBI Taxonomy" id="1431903"/>
    <lineage>
        <taxon>Eukaryota</taxon>
        <taxon>Metazoa</taxon>
        <taxon>Ecdysozoa</taxon>
        <taxon>Arthropoda</taxon>
        <taxon>Hexapoda</taxon>
        <taxon>Insecta</taxon>
        <taxon>Pterygota</taxon>
        <taxon>Neoptera</taxon>
        <taxon>Endopterygota</taxon>
        <taxon>Coleoptera</taxon>
        <taxon>Polyphaga</taxon>
        <taxon>Cucujiformia</taxon>
        <taxon>Nitidulidae</taxon>
        <taxon>Meligethinae</taxon>
        <taxon>Brassicogethes</taxon>
    </lineage>
</organism>
<evidence type="ECO:0000313" key="11">
    <source>
        <dbReference type="EMBL" id="CAH0553119.1"/>
    </source>
</evidence>